<dbReference type="Gene3D" id="3.90.1150.10">
    <property type="entry name" value="Aspartate Aminotransferase, domain 1"/>
    <property type="match status" value="1"/>
</dbReference>
<evidence type="ECO:0000256" key="7">
    <source>
        <dbReference type="ARBA" id="ARBA00022756"/>
    </source>
</evidence>
<keyword evidence="6" id="KW-0808">Transferase</keyword>
<dbReference type="InterPro" id="IPR001917">
    <property type="entry name" value="Aminotrans_II_pyridoxalP_BS"/>
</dbReference>
<evidence type="ECO:0000256" key="9">
    <source>
        <dbReference type="ARBA" id="ARBA00032610"/>
    </source>
</evidence>
<keyword evidence="7" id="KW-0093">Biotin biosynthesis</keyword>
<dbReference type="SUPFAM" id="SSF53383">
    <property type="entry name" value="PLP-dependent transferases"/>
    <property type="match status" value="1"/>
</dbReference>
<comment type="catalytic activity">
    <reaction evidence="11">
        <text>6-carboxyhexanoyl-[ACP] + L-alanine + H(+) = (8S)-8-amino-7-oxononanoate + holo-[ACP] + CO2</text>
        <dbReference type="Rhea" id="RHEA:42288"/>
        <dbReference type="Rhea" id="RHEA-COMP:9685"/>
        <dbReference type="Rhea" id="RHEA-COMP:9955"/>
        <dbReference type="ChEBI" id="CHEBI:15378"/>
        <dbReference type="ChEBI" id="CHEBI:16526"/>
        <dbReference type="ChEBI" id="CHEBI:57972"/>
        <dbReference type="ChEBI" id="CHEBI:64479"/>
        <dbReference type="ChEBI" id="CHEBI:78846"/>
        <dbReference type="ChEBI" id="CHEBI:149468"/>
        <dbReference type="EC" id="2.3.1.47"/>
    </reaction>
</comment>
<dbReference type="Gene3D" id="3.40.640.10">
    <property type="entry name" value="Type I PLP-dependent aspartate aminotransferase-like (Major domain)"/>
    <property type="match status" value="1"/>
</dbReference>
<evidence type="ECO:0000313" key="14">
    <source>
        <dbReference type="EMBL" id="QDE31660.1"/>
    </source>
</evidence>
<evidence type="ECO:0000256" key="10">
    <source>
        <dbReference type="ARBA" id="ARBA00033381"/>
    </source>
</evidence>
<accession>A0A4Y5YFU6</accession>
<sequence length="401" mass="43328">MTVSGQPVIGLHPLTQRISDKLAELQATGLLRQRHMMATKQHAVIDFSHNDYLGLAREPALALALYAGAQQYGVGSRASPLVSGYNQAHVALEKRLCELTGHQACMLFSSGFSANSALMKTLFNSDDIVIADKLVHASVIDGLQDSGSKIRRFLHNDISSAERLIERNPHTAVVTESVFSMDGDIAPISELSALCQQHDCWLIVDDAHGFGLLSSSFVNADNVDIQVVTFGKAIGGQGAAILASQEVIDYLIATCREYIYSTALSPANAQLALAAINWQQANPQLLTQLKANIALFRQLAVENKLNITSSTTAIQPIMIGDNHRVMAIAEQLTQQGFLVGAIRSPTVPKGQERLRVTLNAQHQAIDIHELVAAVAVLIHQHDNNSMQAVLVPQAVDKSVVK</sequence>
<evidence type="ECO:0000256" key="12">
    <source>
        <dbReference type="RuleBase" id="RU003693"/>
    </source>
</evidence>
<dbReference type="InterPro" id="IPR015424">
    <property type="entry name" value="PyrdxlP-dep_Trfase"/>
</dbReference>
<dbReference type="GO" id="GO:0008710">
    <property type="term" value="F:8-amino-7-oxononanoate synthase activity"/>
    <property type="evidence" value="ECO:0007669"/>
    <property type="project" value="UniProtKB-EC"/>
</dbReference>
<keyword evidence="15" id="KW-1185">Reference proteome</keyword>
<feature type="domain" description="Aminotransferase class I/classII large" evidence="13">
    <location>
        <begin position="44"/>
        <end position="373"/>
    </location>
</feature>
<proteinExistence type="inferred from homology"/>
<evidence type="ECO:0000256" key="8">
    <source>
        <dbReference type="ARBA" id="ARBA00022898"/>
    </source>
</evidence>
<dbReference type="GO" id="GO:0009102">
    <property type="term" value="P:biotin biosynthetic process"/>
    <property type="evidence" value="ECO:0007669"/>
    <property type="project" value="UniProtKB-KW"/>
</dbReference>
<evidence type="ECO:0000313" key="15">
    <source>
        <dbReference type="Proteomes" id="UP000319809"/>
    </source>
</evidence>
<dbReference type="EMBL" id="CP041036">
    <property type="protein sequence ID" value="QDE31660.1"/>
    <property type="molecule type" value="Genomic_DNA"/>
</dbReference>
<protein>
    <recommendedName>
        <fullName evidence="5">8-amino-7-oxononanoate synthase</fullName>
        <ecNumber evidence="5">2.3.1.47</ecNumber>
    </recommendedName>
    <alternativeName>
        <fullName evidence="9">7-keto-8-amino-pelargonic acid synthase</fullName>
    </alternativeName>
    <alternativeName>
        <fullName evidence="10">8-amino-7-ketopelargonate synthase</fullName>
    </alternativeName>
</protein>
<evidence type="ECO:0000259" key="13">
    <source>
        <dbReference type="Pfam" id="PF00155"/>
    </source>
</evidence>
<evidence type="ECO:0000256" key="2">
    <source>
        <dbReference type="ARBA" id="ARBA00004746"/>
    </source>
</evidence>
<gene>
    <name evidence="14" type="ORF">FH971_12180</name>
</gene>
<dbReference type="PANTHER" id="PTHR13693:SF100">
    <property type="entry name" value="8-AMINO-7-OXONONANOATE SYNTHASE"/>
    <property type="match status" value="1"/>
</dbReference>
<evidence type="ECO:0000256" key="6">
    <source>
        <dbReference type="ARBA" id="ARBA00022679"/>
    </source>
</evidence>
<organism evidence="14 15">
    <name type="scientific">Shewanella polaris</name>
    <dbReference type="NCBI Taxonomy" id="2588449"/>
    <lineage>
        <taxon>Bacteria</taxon>
        <taxon>Pseudomonadati</taxon>
        <taxon>Pseudomonadota</taxon>
        <taxon>Gammaproteobacteria</taxon>
        <taxon>Alteromonadales</taxon>
        <taxon>Shewanellaceae</taxon>
        <taxon>Shewanella</taxon>
    </lineage>
</organism>
<comment type="subunit">
    <text evidence="4">Homodimer.</text>
</comment>
<name>A0A4Y5YFU6_9GAMM</name>
<dbReference type="RefSeq" id="WP_140234469.1">
    <property type="nucleotide sequence ID" value="NZ_CP041036.1"/>
</dbReference>
<comment type="similarity">
    <text evidence="3">Belongs to the class-II pyridoxal-phosphate-dependent aminotransferase family. BioF subfamily.</text>
</comment>
<evidence type="ECO:0000256" key="3">
    <source>
        <dbReference type="ARBA" id="ARBA00010008"/>
    </source>
</evidence>
<reference evidence="14 15" key="1">
    <citation type="submission" date="2019-06" db="EMBL/GenBank/DDBJ databases">
        <title>The genome of Shewanella sp. SM1901.</title>
        <authorList>
            <person name="Cha Q."/>
        </authorList>
    </citation>
    <scope>NUCLEOTIDE SEQUENCE [LARGE SCALE GENOMIC DNA]</scope>
    <source>
        <strain evidence="14 15">SM1901</strain>
    </source>
</reference>
<dbReference type="GO" id="GO:0030170">
    <property type="term" value="F:pyridoxal phosphate binding"/>
    <property type="evidence" value="ECO:0007669"/>
    <property type="project" value="InterPro"/>
</dbReference>
<dbReference type="InterPro" id="IPR015421">
    <property type="entry name" value="PyrdxlP-dep_Trfase_major"/>
</dbReference>
<evidence type="ECO:0000256" key="4">
    <source>
        <dbReference type="ARBA" id="ARBA00011738"/>
    </source>
</evidence>
<dbReference type="AlphaFoldDB" id="A0A4Y5YFU6"/>
<evidence type="ECO:0000256" key="1">
    <source>
        <dbReference type="ARBA" id="ARBA00001933"/>
    </source>
</evidence>
<comment type="pathway">
    <text evidence="2">Cofactor biosynthesis; biotin biosynthesis.</text>
</comment>
<dbReference type="Proteomes" id="UP000319809">
    <property type="component" value="Chromosome"/>
</dbReference>
<evidence type="ECO:0000256" key="11">
    <source>
        <dbReference type="ARBA" id="ARBA00047715"/>
    </source>
</evidence>
<dbReference type="PANTHER" id="PTHR13693">
    <property type="entry name" value="CLASS II AMINOTRANSFERASE/8-AMINO-7-OXONONANOATE SYNTHASE"/>
    <property type="match status" value="1"/>
</dbReference>
<keyword evidence="8 12" id="KW-0663">Pyridoxal phosphate</keyword>
<dbReference type="InterPro" id="IPR004839">
    <property type="entry name" value="Aminotransferase_I/II_large"/>
</dbReference>
<dbReference type="Pfam" id="PF00155">
    <property type="entry name" value="Aminotran_1_2"/>
    <property type="match status" value="1"/>
</dbReference>
<dbReference type="InterPro" id="IPR015422">
    <property type="entry name" value="PyrdxlP-dep_Trfase_small"/>
</dbReference>
<dbReference type="KEGG" id="spol:FH971_12180"/>
<comment type="cofactor">
    <cofactor evidence="1 12">
        <name>pyridoxal 5'-phosphate</name>
        <dbReference type="ChEBI" id="CHEBI:597326"/>
    </cofactor>
</comment>
<dbReference type="EC" id="2.3.1.47" evidence="5"/>
<evidence type="ECO:0000256" key="5">
    <source>
        <dbReference type="ARBA" id="ARBA00013187"/>
    </source>
</evidence>
<dbReference type="PROSITE" id="PS00599">
    <property type="entry name" value="AA_TRANSFER_CLASS_2"/>
    <property type="match status" value="1"/>
</dbReference>
<dbReference type="InterPro" id="IPR050087">
    <property type="entry name" value="AON_synthase_class-II"/>
</dbReference>